<name>A0A7Y8VR26_9FIRM</name>
<dbReference type="AlphaFoldDB" id="A0A7Y8VR26"/>
<proteinExistence type="predicted"/>
<keyword evidence="3" id="KW-1185">Reference proteome</keyword>
<dbReference type="Pfam" id="PF00160">
    <property type="entry name" value="Pro_isomerase"/>
    <property type="match status" value="1"/>
</dbReference>
<dbReference type="SUPFAM" id="SSF50891">
    <property type="entry name" value="Cyclophilin-like"/>
    <property type="match status" value="1"/>
</dbReference>
<dbReference type="InterPro" id="IPR029000">
    <property type="entry name" value="Cyclophilin-like_dom_sf"/>
</dbReference>
<dbReference type="Proteomes" id="UP000526307">
    <property type="component" value="Unassembled WGS sequence"/>
</dbReference>
<evidence type="ECO:0000259" key="1">
    <source>
        <dbReference type="PROSITE" id="PS50072"/>
    </source>
</evidence>
<feature type="domain" description="PPIase cyclophilin-type" evidence="1">
    <location>
        <begin position="15"/>
        <end position="165"/>
    </location>
</feature>
<evidence type="ECO:0000313" key="3">
    <source>
        <dbReference type="Proteomes" id="UP000526307"/>
    </source>
</evidence>
<keyword evidence="2" id="KW-0413">Isomerase</keyword>
<organism evidence="2 3">
    <name type="scientific">Mogibacterium timidum</name>
    <dbReference type="NCBI Taxonomy" id="35519"/>
    <lineage>
        <taxon>Bacteria</taxon>
        <taxon>Bacillati</taxon>
        <taxon>Bacillota</taxon>
        <taxon>Clostridia</taxon>
        <taxon>Peptostreptococcales</taxon>
        <taxon>Anaerovoracaceae</taxon>
        <taxon>Mogibacterium</taxon>
    </lineage>
</organism>
<protein>
    <submittedName>
        <fullName evidence="2">Peptidylprolyl isomerase</fullName>
    </submittedName>
</protein>
<dbReference type="InterPro" id="IPR002130">
    <property type="entry name" value="Cyclophilin-type_PPIase_dom"/>
</dbReference>
<accession>A0A7Y8VR26</accession>
<dbReference type="Gene3D" id="2.40.100.10">
    <property type="entry name" value="Cyclophilin-like"/>
    <property type="match status" value="1"/>
</dbReference>
<dbReference type="GO" id="GO:0003755">
    <property type="term" value="F:peptidyl-prolyl cis-trans isomerase activity"/>
    <property type="evidence" value="ECO:0007669"/>
    <property type="project" value="InterPro"/>
</dbReference>
<evidence type="ECO:0000313" key="2">
    <source>
        <dbReference type="EMBL" id="NWO23099.1"/>
    </source>
</evidence>
<gene>
    <name evidence="2" type="ORF">HW270_03255</name>
</gene>
<comment type="caution">
    <text evidence="2">The sequence shown here is derived from an EMBL/GenBank/DDBJ whole genome shotgun (WGS) entry which is preliminary data.</text>
</comment>
<dbReference type="PROSITE" id="PS50072">
    <property type="entry name" value="CSA_PPIASE_2"/>
    <property type="match status" value="1"/>
</dbReference>
<sequence length="191" mass="21833">MRNPIAKLILNNGRKIVLELRPDYAYNEVCSFISAIRHGYYDNFAIQRIVPGSWIDASYNAFFRSECQYFLPNKIREESKGEIKVPELGDVCLGFFSDTEISGAEFFFPLRRLEELAGKAPVIAQVIEGIEELRRIERVETYPNPCEAVEINVPKTPEIIVSTEVETFGEEYPEPDKIIPDPIPSNWPVFA</sequence>
<dbReference type="EMBL" id="JABXYR010000001">
    <property type="protein sequence ID" value="NWO23099.1"/>
    <property type="molecule type" value="Genomic_DNA"/>
</dbReference>
<reference evidence="2 3" key="1">
    <citation type="submission" date="2020-06" db="EMBL/GenBank/DDBJ databases">
        <title>Mogibacterium timidum strain W9173 genomic sequence.</title>
        <authorList>
            <person name="Wade W.G."/>
            <person name="Johnston C.D."/>
            <person name="Chen T."/>
            <person name="Dewhirst F.E."/>
        </authorList>
    </citation>
    <scope>NUCLEOTIDE SEQUENCE [LARGE SCALE GENOMIC DNA]</scope>
    <source>
        <strain evidence="2 3">W9173</strain>
    </source>
</reference>
<dbReference type="RefSeq" id="WP_178978309.1">
    <property type="nucleotide sequence ID" value="NZ_CAJPUB010000001.1"/>
</dbReference>